<sequence>MGPRHGYKPLSTEDEDRGNPLYTREESPGQEQWHAFDDGVRSTARPRLLQSLSSNIKAPLGRLRRRSSSPVAAPFVYVPSENTDDPSTQIPSEVVLEIQAGITEGNLFNGADPGDDNEPYYPQQGFSNRDLSNASPGTKLAKSEWQVIQKKTRDGKRTEKFAEIARKVLGVPELEGGATILGSVFVPWGHGARNRRKGKGSTCPKSPYTTSERFNDLVESVRTAINNNIHPLRISQGSSGSYFCRDLDGKIVGVFKPKNEEPYGHLNPKWAKWIHRNLFPCFFGRSCLIPNLGYISESAASLLDARLELHIVPPTHIVELSSKSFHYDYFDRQAFKMKHRPLPPKMGSFQVFLEGYRDASVFLRDFPWHDRDHDLATEERRTQALFGCFTGPVSDNEANGGMIRQDVLERVHAAADANAAINHDSEGTNGKETSAYAPRTMAVNEVDGTGEFLKQDEEFRWTKSMRISFREQFEKLVILDYLMRNTDRGADNWMIRLCKEDDAVQPHLHVAAIDNGLAFPYKHPDAWRSYPYGWLYLPTSLILPAFSQGTRDTILPLLSSPIWWRETIAQLRQLFETDPDFDERMFLRQVAVLKGQGWNLVQTLKDPKAGPLDLVARDRYVVWEEEVTVQINNSMHMDNLARDARMASSARPRANTVGVTDNNSHPSPEAPLPSVPETSERSNTLLASSPKSADLLDSLYQSVDSILTAKTDHSVEYGERANTVNHSDQPSVALSKSMTLPDRSSAQLGPSNDAPKQPSPQRMLSSPSITPKIRRGLKSFRRRLSLDSHDRHFYAVPNARKIKVVVERVMRVKSKRPWFTGC</sequence>
<dbReference type="AlphaFoldDB" id="A0A261Y5Y4"/>
<dbReference type="PANTHER" id="PTHR12865">
    <property type="entry name" value="PHOSPHATIDYLINOSITOL 4-KINASE TYPE-II"/>
    <property type="match status" value="1"/>
</dbReference>
<evidence type="ECO:0000256" key="4">
    <source>
        <dbReference type="ARBA" id="ARBA00022777"/>
    </source>
</evidence>
<keyword evidence="11" id="KW-1185">Reference proteome</keyword>
<dbReference type="GO" id="GO:0005802">
    <property type="term" value="C:trans-Golgi network"/>
    <property type="evidence" value="ECO:0007669"/>
    <property type="project" value="TreeGrafter"/>
</dbReference>
<feature type="domain" description="PI3K/PI4K catalytic" evidence="9">
    <location>
        <begin position="228"/>
        <end position="623"/>
    </location>
</feature>
<dbReference type="PANTHER" id="PTHR12865:SF1">
    <property type="entry name" value="PHOSPHATIDYLINOSITOL 4-KINASE TYPE 2"/>
    <property type="match status" value="1"/>
</dbReference>
<evidence type="ECO:0000256" key="5">
    <source>
        <dbReference type="ARBA" id="ARBA00022840"/>
    </source>
</evidence>
<evidence type="ECO:0000256" key="6">
    <source>
        <dbReference type="ARBA" id="ARBA00023136"/>
    </source>
</evidence>
<dbReference type="InterPro" id="IPR000403">
    <property type="entry name" value="PI3/4_kinase_cat_dom"/>
</dbReference>
<evidence type="ECO:0000256" key="8">
    <source>
        <dbReference type="SAM" id="MobiDB-lite"/>
    </source>
</evidence>
<keyword evidence="3 7" id="KW-0547">Nucleotide-binding</keyword>
<feature type="compositionally biased region" description="Polar residues" evidence="8">
    <location>
        <begin position="738"/>
        <end position="750"/>
    </location>
</feature>
<name>A0A261Y5Y4_9FUNG</name>
<evidence type="ECO:0000256" key="7">
    <source>
        <dbReference type="RuleBase" id="RU367084"/>
    </source>
</evidence>
<dbReference type="OrthoDB" id="3349449at2759"/>
<dbReference type="GO" id="GO:0005524">
    <property type="term" value="F:ATP binding"/>
    <property type="evidence" value="ECO:0007669"/>
    <property type="project" value="UniProtKB-UniRule"/>
</dbReference>
<comment type="similarity">
    <text evidence="7">Belongs to the PI3/PI4-kinase family.</text>
</comment>
<evidence type="ECO:0000256" key="1">
    <source>
        <dbReference type="ARBA" id="ARBA00022475"/>
    </source>
</evidence>
<keyword evidence="5 7" id="KW-0067">ATP-binding</keyword>
<dbReference type="EMBL" id="MVBO01000007">
    <property type="protein sequence ID" value="OZJ06036.1"/>
    <property type="molecule type" value="Genomic_DNA"/>
</dbReference>
<comment type="catalytic activity">
    <reaction evidence="7">
        <text>a 1,2-diacyl-sn-glycero-3-phospho-(1D-myo-inositol) + ATP = a 1,2-diacyl-sn-glycero-3-phospho-(1D-myo-inositol 4-phosphate) + ADP + H(+)</text>
        <dbReference type="Rhea" id="RHEA:19877"/>
        <dbReference type="ChEBI" id="CHEBI:15378"/>
        <dbReference type="ChEBI" id="CHEBI:30616"/>
        <dbReference type="ChEBI" id="CHEBI:57880"/>
        <dbReference type="ChEBI" id="CHEBI:58178"/>
        <dbReference type="ChEBI" id="CHEBI:456216"/>
        <dbReference type="EC" id="2.7.1.67"/>
    </reaction>
</comment>
<organism evidence="10 11">
    <name type="scientific">Bifiguratus adelaidae</name>
    <dbReference type="NCBI Taxonomy" id="1938954"/>
    <lineage>
        <taxon>Eukaryota</taxon>
        <taxon>Fungi</taxon>
        <taxon>Fungi incertae sedis</taxon>
        <taxon>Mucoromycota</taxon>
        <taxon>Mucoromycotina</taxon>
        <taxon>Endogonomycetes</taxon>
        <taxon>Endogonales</taxon>
        <taxon>Endogonales incertae sedis</taxon>
        <taxon>Bifiguratus</taxon>
    </lineage>
</organism>
<dbReference type="GO" id="GO:0005886">
    <property type="term" value="C:plasma membrane"/>
    <property type="evidence" value="ECO:0007669"/>
    <property type="project" value="UniProtKB-SubCell"/>
</dbReference>
<dbReference type="GO" id="GO:0004430">
    <property type="term" value="F:1-phosphatidylinositol 4-kinase activity"/>
    <property type="evidence" value="ECO:0007669"/>
    <property type="project" value="UniProtKB-UniRule"/>
</dbReference>
<comment type="caution">
    <text evidence="10">The sequence shown here is derived from an EMBL/GenBank/DDBJ whole genome shotgun (WGS) entry which is preliminary data.</text>
</comment>
<feature type="compositionally biased region" description="Polar residues" evidence="8">
    <location>
        <begin position="657"/>
        <end position="666"/>
    </location>
</feature>
<dbReference type="GO" id="GO:0005768">
    <property type="term" value="C:endosome"/>
    <property type="evidence" value="ECO:0007669"/>
    <property type="project" value="UniProtKB-UniRule"/>
</dbReference>
<keyword evidence="4 7" id="KW-0418">Kinase</keyword>
<dbReference type="EC" id="2.7.1.67" evidence="7"/>
<evidence type="ECO:0000313" key="11">
    <source>
        <dbReference type="Proteomes" id="UP000242875"/>
    </source>
</evidence>
<evidence type="ECO:0000256" key="2">
    <source>
        <dbReference type="ARBA" id="ARBA00022679"/>
    </source>
</evidence>
<keyword evidence="6" id="KW-0472">Membrane</keyword>
<evidence type="ECO:0000313" key="10">
    <source>
        <dbReference type="EMBL" id="OZJ06036.1"/>
    </source>
</evidence>
<keyword evidence="2 7" id="KW-0808">Transferase</keyword>
<feature type="region of interest" description="Disordered" evidence="8">
    <location>
        <begin position="643"/>
        <end position="685"/>
    </location>
</feature>
<dbReference type="InterPro" id="IPR039756">
    <property type="entry name" value="Lsb6/PI4K2"/>
</dbReference>
<feature type="compositionally biased region" description="Polar residues" evidence="8">
    <location>
        <begin position="759"/>
        <end position="769"/>
    </location>
</feature>
<evidence type="ECO:0000256" key="3">
    <source>
        <dbReference type="ARBA" id="ARBA00022741"/>
    </source>
</evidence>
<feature type="region of interest" description="Disordered" evidence="8">
    <location>
        <begin position="1"/>
        <end position="46"/>
    </location>
</feature>
<dbReference type="GO" id="GO:0046854">
    <property type="term" value="P:phosphatidylinositol phosphate biosynthetic process"/>
    <property type="evidence" value="ECO:0007669"/>
    <property type="project" value="UniProtKB-UniRule"/>
</dbReference>
<accession>A0A261Y5Y4</accession>
<dbReference type="GO" id="GO:0000329">
    <property type="term" value="C:fungal-type vacuole membrane"/>
    <property type="evidence" value="ECO:0007669"/>
    <property type="project" value="TreeGrafter"/>
</dbReference>
<dbReference type="GO" id="GO:0007032">
    <property type="term" value="P:endosome organization"/>
    <property type="evidence" value="ECO:0007669"/>
    <property type="project" value="TreeGrafter"/>
</dbReference>
<comment type="cofactor">
    <cofactor evidence="7">
        <name>Mg(2+)</name>
        <dbReference type="ChEBI" id="CHEBI:18420"/>
    </cofactor>
    <cofactor evidence="7">
        <name>Mn(2+)</name>
        <dbReference type="ChEBI" id="CHEBI:29035"/>
    </cofactor>
</comment>
<proteinExistence type="inferred from homology"/>
<feature type="region of interest" description="Disordered" evidence="8">
    <location>
        <begin position="738"/>
        <end position="769"/>
    </location>
</feature>
<keyword evidence="1 7" id="KW-1003">Cell membrane</keyword>
<protein>
    <recommendedName>
        <fullName evidence="7">Phosphatidylinositol 4-kinase</fullName>
        <ecNumber evidence="7">2.7.1.67</ecNumber>
    </recommendedName>
</protein>
<dbReference type="GO" id="GO:0007030">
    <property type="term" value="P:Golgi organization"/>
    <property type="evidence" value="ECO:0007669"/>
    <property type="project" value="TreeGrafter"/>
</dbReference>
<comment type="subcellular location">
    <subcellularLocation>
        <location evidence="7">Cell membrane</location>
        <topology evidence="7">Peripheral membrane protein</topology>
    </subcellularLocation>
    <subcellularLocation>
        <location evidence="7">Vacuole membrane</location>
        <topology evidence="7">Peripheral membrane protein</topology>
    </subcellularLocation>
</comment>
<reference evidence="10 11" key="1">
    <citation type="journal article" date="2017" name="Mycologia">
        <title>Bifiguratus adelaidae, gen. et sp. nov., a new member of Mucoromycotina in endophytic and soil-dwelling habitats.</title>
        <authorList>
            <person name="Torres-Cruz T.J."/>
            <person name="Billingsley Tobias T.L."/>
            <person name="Almatruk M."/>
            <person name="Hesse C."/>
            <person name="Kuske C.R."/>
            <person name="Desiro A."/>
            <person name="Benucci G.M."/>
            <person name="Bonito G."/>
            <person name="Stajich J.E."/>
            <person name="Dunlap C."/>
            <person name="Arnold A.E."/>
            <person name="Porras-Alfaro A."/>
        </authorList>
    </citation>
    <scope>NUCLEOTIDE SEQUENCE [LARGE SCALE GENOMIC DNA]</scope>
    <source>
        <strain evidence="10 11">AZ0501</strain>
    </source>
</reference>
<dbReference type="Proteomes" id="UP000242875">
    <property type="component" value="Unassembled WGS sequence"/>
</dbReference>
<gene>
    <name evidence="10" type="ORF">BZG36_01126</name>
</gene>
<evidence type="ECO:0000259" key="9">
    <source>
        <dbReference type="PROSITE" id="PS50290"/>
    </source>
</evidence>
<dbReference type="Pfam" id="PF00454">
    <property type="entry name" value="PI3_PI4_kinase"/>
    <property type="match status" value="2"/>
</dbReference>
<dbReference type="PROSITE" id="PS50290">
    <property type="entry name" value="PI3_4_KINASE_3"/>
    <property type="match status" value="1"/>
</dbReference>